<keyword evidence="1" id="KW-0175">Coiled coil</keyword>
<feature type="coiled-coil region" evidence="1">
    <location>
        <begin position="2"/>
        <end position="29"/>
    </location>
</feature>
<keyword evidence="4" id="KW-1185">Reference proteome</keyword>
<dbReference type="InterPro" id="IPR001387">
    <property type="entry name" value="Cro/C1-type_HTH"/>
</dbReference>
<organism evidence="3 4">
    <name type="scientific">Staphylococcus auricularis</name>
    <dbReference type="NCBI Taxonomy" id="29379"/>
    <lineage>
        <taxon>Bacteria</taxon>
        <taxon>Bacillati</taxon>
        <taxon>Bacillota</taxon>
        <taxon>Bacilli</taxon>
        <taxon>Bacillales</taxon>
        <taxon>Staphylococcaceae</taxon>
        <taxon>Staphylococcus</taxon>
    </lineage>
</organism>
<accession>A0ABX5IGF1</accession>
<dbReference type="Pfam" id="PF13443">
    <property type="entry name" value="HTH_26"/>
    <property type="match status" value="1"/>
</dbReference>
<evidence type="ECO:0000256" key="1">
    <source>
        <dbReference type="SAM" id="Coils"/>
    </source>
</evidence>
<gene>
    <name evidence="3" type="ORF">BU607_03640</name>
</gene>
<proteinExistence type="predicted"/>
<dbReference type="InterPro" id="IPR010982">
    <property type="entry name" value="Lambda_DNA-bd_dom_sf"/>
</dbReference>
<dbReference type="PROSITE" id="PS50943">
    <property type="entry name" value="HTH_CROC1"/>
    <property type="match status" value="1"/>
</dbReference>
<feature type="domain" description="HTH cro/C1-type" evidence="2">
    <location>
        <begin position="9"/>
        <end position="65"/>
    </location>
</feature>
<evidence type="ECO:0000313" key="3">
    <source>
        <dbReference type="EMBL" id="PTH18787.1"/>
    </source>
</evidence>
<dbReference type="SUPFAM" id="SSF47413">
    <property type="entry name" value="lambda repressor-like DNA-binding domains"/>
    <property type="match status" value="1"/>
</dbReference>
<dbReference type="EMBL" id="PZDI01000011">
    <property type="protein sequence ID" value="PTH18787.1"/>
    <property type="molecule type" value="Genomic_DNA"/>
</dbReference>
<dbReference type="SMART" id="SM00530">
    <property type="entry name" value="HTH_XRE"/>
    <property type="match status" value="1"/>
</dbReference>
<protein>
    <submittedName>
        <fullName evidence="3">XRE family transcriptional regulator</fullName>
    </submittedName>
</protein>
<dbReference type="Proteomes" id="UP000242694">
    <property type="component" value="Unassembled WGS sequence"/>
</dbReference>
<dbReference type="RefSeq" id="WP_107391898.1">
    <property type="nucleotide sequence ID" value="NZ_JAHCOE010000001.1"/>
</dbReference>
<sequence length="73" mass="8627">MEVELKMKLKELLKEKKMTQKRLAEITKIRESTISDIIRGNRTVLNFNHISRIASALEIVDIRELMEFIVKDK</sequence>
<comment type="caution">
    <text evidence="3">The sequence shown here is derived from an EMBL/GenBank/DDBJ whole genome shotgun (WGS) entry which is preliminary data.</text>
</comment>
<reference evidence="3 4" key="1">
    <citation type="journal article" date="2016" name="Front. Microbiol.">
        <title>Comprehensive Phylogenetic Analysis of Bovine Non-aureus Staphylococci Species Based on Whole-Genome Sequencing.</title>
        <authorList>
            <person name="Naushad S."/>
            <person name="Barkema H.W."/>
            <person name="Luby C."/>
            <person name="Condas L.A."/>
            <person name="Nobrega D.B."/>
            <person name="Carson D.A."/>
            <person name="De Buck J."/>
        </authorList>
    </citation>
    <scope>NUCLEOTIDE SEQUENCE [LARGE SCALE GENOMIC DNA]</scope>
    <source>
        <strain evidence="3 4">SNUC 993</strain>
    </source>
</reference>
<dbReference type="Gene3D" id="1.10.260.40">
    <property type="entry name" value="lambda repressor-like DNA-binding domains"/>
    <property type="match status" value="1"/>
</dbReference>
<evidence type="ECO:0000313" key="4">
    <source>
        <dbReference type="Proteomes" id="UP000242694"/>
    </source>
</evidence>
<evidence type="ECO:0000259" key="2">
    <source>
        <dbReference type="PROSITE" id="PS50943"/>
    </source>
</evidence>
<name>A0ABX5IGF1_9STAP</name>